<dbReference type="InterPro" id="IPR056802">
    <property type="entry name" value="ATR-like_M-HEAT"/>
</dbReference>
<accession>A0A8B6CMY8</accession>
<keyword evidence="6" id="KW-0227">DNA damage</keyword>
<dbReference type="GO" id="GO:0005524">
    <property type="term" value="F:ATP binding"/>
    <property type="evidence" value="ECO:0007669"/>
    <property type="project" value="UniProtKB-KW"/>
</dbReference>
<keyword evidence="3" id="KW-0723">Serine/threonine-protein kinase</keyword>
<dbReference type="GO" id="GO:0005509">
    <property type="term" value="F:calcium ion binding"/>
    <property type="evidence" value="ECO:0007669"/>
    <property type="project" value="InterPro"/>
</dbReference>
<evidence type="ECO:0000256" key="1">
    <source>
        <dbReference type="ARBA" id="ARBA00004123"/>
    </source>
</evidence>
<dbReference type="AlphaFoldDB" id="A0A8B6CMY8"/>
<feature type="region of interest" description="Disordered" evidence="11">
    <location>
        <begin position="664"/>
        <end position="692"/>
    </location>
</feature>
<feature type="domain" description="FAT" evidence="13">
    <location>
        <begin position="180"/>
        <end position="718"/>
    </location>
</feature>
<keyword evidence="9" id="KW-0067">ATP-binding</keyword>
<organism evidence="14 15">
    <name type="scientific">Mytilus galloprovincialis</name>
    <name type="common">Mediterranean mussel</name>
    <dbReference type="NCBI Taxonomy" id="29158"/>
    <lineage>
        <taxon>Eukaryota</taxon>
        <taxon>Metazoa</taxon>
        <taxon>Spiralia</taxon>
        <taxon>Lophotrochozoa</taxon>
        <taxon>Mollusca</taxon>
        <taxon>Bivalvia</taxon>
        <taxon>Autobranchia</taxon>
        <taxon>Pteriomorphia</taxon>
        <taxon>Mytilida</taxon>
        <taxon>Mytiloidea</taxon>
        <taxon>Mytilidae</taxon>
        <taxon>Mytilinae</taxon>
        <taxon>Mytilus</taxon>
    </lineage>
</organism>
<dbReference type="SUPFAM" id="SSF47473">
    <property type="entry name" value="EF-hand"/>
    <property type="match status" value="1"/>
</dbReference>
<dbReference type="GO" id="GO:0005694">
    <property type="term" value="C:chromosome"/>
    <property type="evidence" value="ECO:0007669"/>
    <property type="project" value="TreeGrafter"/>
</dbReference>
<dbReference type="InterPro" id="IPR011990">
    <property type="entry name" value="TPR-like_helical_dom_sf"/>
</dbReference>
<evidence type="ECO:0000256" key="10">
    <source>
        <dbReference type="ARBA" id="ARBA00023242"/>
    </source>
</evidence>
<dbReference type="Proteomes" id="UP000596742">
    <property type="component" value="Unassembled WGS sequence"/>
</dbReference>
<proteinExistence type="predicted"/>
<keyword evidence="15" id="KW-1185">Reference proteome</keyword>
<dbReference type="PANTHER" id="PTHR11139:SF69">
    <property type="entry name" value="SERINE_THREONINE-PROTEIN KINASE ATR"/>
    <property type="match status" value="1"/>
</dbReference>
<evidence type="ECO:0000256" key="8">
    <source>
        <dbReference type="ARBA" id="ARBA00022837"/>
    </source>
</evidence>
<dbReference type="Gene3D" id="1.25.40.10">
    <property type="entry name" value="Tetratricopeptide repeat domain"/>
    <property type="match status" value="1"/>
</dbReference>
<evidence type="ECO:0000256" key="6">
    <source>
        <dbReference type="ARBA" id="ARBA00022763"/>
    </source>
</evidence>
<dbReference type="InterPro" id="IPR014009">
    <property type="entry name" value="PIK_FAT"/>
</dbReference>
<dbReference type="PANTHER" id="PTHR11139">
    <property type="entry name" value="ATAXIA TELANGIECTASIA MUTATED ATM -RELATED"/>
    <property type="match status" value="1"/>
</dbReference>
<dbReference type="OrthoDB" id="6152871at2759"/>
<feature type="domain" description="EF-hand" evidence="12">
    <location>
        <begin position="759"/>
        <end position="794"/>
    </location>
</feature>
<keyword evidence="4 14" id="KW-0808">Transferase</keyword>
<dbReference type="InterPro" id="IPR011992">
    <property type="entry name" value="EF-hand-dom_pair"/>
</dbReference>
<dbReference type="SMART" id="SM00054">
    <property type="entry name" value="EFh"/>
    <property type="match status" value="2"/>
</dbReference>
<dbReference type="InterPro" id="IPR018247">
    <property type="entry name" value="EF_Hand_1_Ca_BS"/>
</dbReference>
<keyword evidence="5" id="KW-0547">Nucleotide-binding</keyword>
<comment type="caution">
    <text evidence="14">The sequence shown here is derived from an EMBL/GenBank/DDBJ whole genome shotgun (WGS) entry which is preliminary data.</text>
</comment>
<dbReference type="Pfam" id="PF02259">
    <property type="entry name" value="FAT"/>
    <property type="match status" value="1"/>
</dbReference>
<dbReference type="PROSITE" id="PS00018">
    <property type="entry name" value="EF_HAND_1"/>
    <property type="match status" value="1"/>
</dbReference>
<dbReference type="InterPro" id="IPR002048">
    <property type="entry name" value="EF_hand_dom"/>
</dbReference>
<evidence type="ECO:0000256" key="2">
    <source>
        <dbReference type="ARBA" id="ARBA00012513"/>
    </source>
</evidence>
<keyword evidence="7 14" id="KW-0418">Kinase</keyword>
<dbReference type="EMBL" id="UYJE01001984">
    <property type="protein sequence ID" value="VDI06870.1"/>
    <property type="molecule type" value="Genomic_DNA"/>
</dbReference>
<sequence>MYPPYRKYFPLFTTKYTLTSQQDWSKITKPIFLSEKSKTFAEWVSTWTGYLLSKVKQDHARSVFVSCTAAIKNDVHIALYILPYAVTQVLQDGSPHDIKEVFTEILEVISHTQKPDTKHRDGNFHHMSAQTIFSIMDHLTKWKRQKAQTSGIIPGKGPAYLSDSGYRAIDSFLNKIPQDLLAQACFSCGAYTRALMHFEQFLSSKNQNVQDHLDFLQRLYVAMDESDGVIGVAAIRQTQPTLIEQILIHESLGQHQDAQACYEKAIDSEVDSVDHHKGLLQSLMELGQQNKALLHATGAIAERPEWAPHIRSYMVEAAWKLGNWDKLEKCIKSEKTGRNWAVGVGELLLSAKAKNEEKFMKHLQIVRREQIGPLSAASMESGSYQRGYQHIVRLHLLTEIEECFRVLADLKTEQGGCGDGPRISPQELLKNWDRRLQVMQWSFRTQEPLLTLRRTLFNLAQQMTGHDVDHEIGHWWLWSAKIARKEGYNQTAYSSLLQAGDYNLPEVFVEKAKWFWSKGDKDQALTCLERGMSVHFPDIQALKSDTTDQSKARLKIYAQALLLFGRYSDEASSLESNSILRKYREVIDIYNDWEEGHFYLAQYYDKIMTTLFEENTAKGQTNIHCIVNLETIVMFLIMGKMQQYQDVKCYNVILPGTKQMLPQGALSEQYRPSQRRTEEKPPTEEEVEQEDALKRSFKRVSGDDMEIDAFELRDILNAVFKKEFDFDGFGVDACRSMVAMHDGDLSGKLGFDEFKTLWTDLRKWKGVFKEFDKDSSGRLSSYELRSALHASGKLIKRDF</sequence>
<dbReference type="InterPro" id="IPR050517">
    <property type="entry name" value="DDR_Repair_Kinase"/>
</dbReference>
<keyword evidence="8" id="KW-0106">Calcium</keyword>
<dbReference type="SUPFAM" id="SSF48452">
    <property type="entry name" value="TPR-like"/>
    <property type="match status" value="1"/>
</dbReference>
<dbReference type="GO" id="GO:0000077">
    <property type="term" value="P:DNA damage checkpoint signaling"/>
    <property type="evidence" value="ECO:0007669"/>
    <property type="project" value="TreeGrafter"/>
</dbReference>
<comment type="subcellular location">
    <subcellularLocation>
        <location evidence="1">Nucleus</location>
    </subcellularLocation>
</comment>
<name>A0A8B6CMY8_MYTGA</name>
<dbReference type="GO" id="GO:0006281">
    <property type="term" value="P:DNA repair"/>
    <property type="evidence" value="ECO:0007669"/>
    <property type="project" value="TreeGrafter"/>
</dbReference>
<evidence type="ECO:0000313" key="15">
    <source>
        <dbReference type="Proteomes" id="UP000596742"/>
    </source>
</evidence>
<dbReference type="GO" id="GO:0000723">
    <property type="term" value="P:telomere maintenance"/>
    <property type="evidence" value="ECO:0007669"/>
    <property type="project" value="TreeGrafter"/>
</dbReference>
<dbReference type="Gene3D" id="1.10.238.10">
    <property type="entry name" value="EF-hand"/>
    <property type="match status" value="1"/>
</dbReference>
<evidence type="ECO:0000256" key="3">
    <source>
        <dbReference type="ARBA" id="ARBA00022527"/>
    </source>
</evidence>
<evidence type="ECO:0000256" key="7">
    <source>
        <dbReference type="ARBA" id="ARBA00022777"/>
    </source>
</evidence>
<dbReference type="EC" id="2.7.11.1" evidence="2"/>
<dbReference type="Pfam" id="PF25030">
    <property type="entry name" value="M-HEAT_ATR"/>
    <property type="match status" value="1"/>
</dbReference>
<evidence type="ECO:0000259" key="13">
    <source>
        <dbReference type="PROSITE" id="PS51189"/>
    </source>
</evidence>
<evidence type="ECO:0000256" key="9">
    <source>
        <dbReference type="ARBA" id="ARBA00022840"/>
    </source>
</evidence>
<evidence type="ECO:0000256" key="4">
    <source>
        <dbReference type="ARBA" id="ARBA00022679"/>
    </source>
</evidence>
<keyword evidence="10" id="KW-0539">Nucleus</keyword>
<gene>
    <name evidence="14" type="ORF">MGAL_10B068449</name>
</gene>
<reference evidence="14" key="1">
    <citation type="submission" date="2018-11" db="EMBL/GenBank/DDBJ databases">
        <authorList>
            <person name="Alioto T."/>
            <person name="Alioto T."/>
        </authorList>
    </citation>
    <scope>NUCLEOTIDE SEQUENCE</scope>
</reference>
<evidence type="ECO:0000259" key="12">
    <source>
        <dbReference type="PROSITE" id="PS50222"/>
    </source>
</evidence>
<protein>
    <recommendedName>
        <fullName evidence="2">non-specific serine/threonine protein kinase</fullName>
        <ecNumber evidence="2">2.7.11.1</ecNumber>
    </recommendedName>
</protein>
<evidence type="ECO:0000313" key="14">
    <source>
        <dbReference type="EMBL" id="VDI06870.1"/>
    </source>
</evidence>
<dbReference type="PROSITE" id="PS51189">
    <property type="entry name" value="FAT"/>
    <property type="match status" value="1"/>
</dbReference>
<dbReference type="GO" id="GO:0004674">
    <property type="term" value="F:protein serine/threonine kinase activity"/>
    <property type="evidence" value="ECO:0007669"/>
    <property type="project" value="UniProtKB-KW"/>
</dbReference>
<dbReference type="GO" id="GO:0005634">
    <property type="term" value="C:nucleus"/>
    <property type="evidence" value="ECO:0007669"/>
    <property type="project" value="UniProtKB-SubCell"/>
</dbReference>
<dbReference type="InterPro" id="IPR003151">
    <property type="entry name" value="PIK-rel_kinase_FAT"/>
</dbReference>
<dbReference type="PROSITE" id="PS50222">
    <property type="entry name" value="EF_HAND_2"/>
    <property type="match status" value="1"/>
</dbReference>
<evidence type="ECO:0000256" key="5">
    <source>
        <dbReference type="ARBA" id="ARBA00022741"/>
    </source>
</evidence>
<evidence type="ECO:0000256" key="11">
    <source>
        <dbReference type="SAM" id="MobiDB-lite"/>
    </source>
</evidence>